<evidence type="ECO:0000256" key="1">
    <source>
        <dbReference type="SAM" id="MobiDB-lite"/>
    </source>
</evidence>
<feature type="region of interest" description="Disordered" evidence="1">
    <location>
        <begin position="1"/>
        <end position="23"/>
    </location>
</feature>
<dbReference type="EnsemblPlants" id="TuG1812G0100001917.01.T02">
    <property type="protein sequence ID" value="TuG1812G0100001917.01.T02.cds254269"/>
    <property type="gene ID" value="TuG1812G0100001917.01"/>
</dbReference>
<evidence type="ECO:0000313" key="3">
    <source>
        <dbReference type="Proteomes" id="UP000015106"/>
    </source>
</evidence>
<evidence type="ECO:0000313" key="2">
    <source>
        <dbReference type="EnsemblPlants" id="TuG1812G0100001917.01.T02.cds254269"/>
    </source>
</evidence>
<accession>A0A8R7K0M5</accession>
<dbReference type="Gramene" id="TuG1812G0100001917.01.T02">
    <property type="protein sequence ID" value="TuG1812G0100001917.01.T02.cds254269"/>
    <property type="gene ID" value="TuG1812G0100001917.01"/>
</dbReference>
<reference evidence="3" key="1">
    <citation type="journal article" date="2013" name="Nature">
        <title>Draft genome of the wheat A-genome progenitor Triticum urartu.</title>
        <authorList>
            <person name="Ling H.Q."/>
            <person name="Zhao S."/>
            <person name="Liu D."/>
            <person name="Wang J."/>
            <person name="Sun H."/>
            <person name="Zhang C."/>
            <person name="Fan H."/>
            <person name="Li D."/>
            <person name="Dong L."/>
            <person name="Tao Y."/>
            <person name="Gao C."/>
            <person name="Wu H."/>
            <person name="Li Y."/>
            <person name="Cui Y."/>
            <person name="Guo X."/>
            <person name="Zheng S."/>
            <person name="Wang B."/>
            <person name="Yu K."/>
            <person name="Liang Q."/>
            <person name="Yang W."/>
            <person name="Lou X."/>
            <person name="Chen J."/>
            <person name="Feng M."/>
            <person name="Jian J."/>
            <person name="Zhang X."/>
            <person name="Luo G."/>
            <person name="Jiang Y."/>
            <person name="Liu J."/>
            <person name="Wang Z."/>
            <person name="Sha Y."/>
            <person name="Zhang B."/>
            <person name="Wu H."/>
            <person name="Tang D."/>
            <person name="Shen Q."/>
            <person name="Xue P."/>
            <person name="Zou S."/>
            <person name="Wang X."/>
            <person name="Liu X."/>
            <person name="Wang F."/>
            <person name="Yang Y."/>
            <person name="An X."/>
            <person name="Dong Z."/>
            <person name="Zhang K."/>
            <person name="Zhang X."/>
            <person name="Luo M.C."/>
            <person name="Dvorak J."/>
            <person name="Tong Y."/>
            <person name="Wang J."/>
            <person name="Yang H."/>
            <person name="Li Z."/>
            <person name="Wang D."/>
            <person name="Zhang A."/>
            <person name="Wang J."/>
        </authorList>
    </citation>
    <scope>NUCLEOTIDE SEQUENCE</scope>
    <source>
        <strain evidence="3">cv. G1812</strain>
    </source>
</reference>
<protein>
    <submittedName>
        <fullName evidence="2">Uncharacterized protein</fullName>
    </submittedName>
</protein>
<reference evidence="2" key="2">
    <citation type="submission" date="2018-03" db="EMBL/GenBank/DDBJ databases">
        <title>The Triticum urartu genome reveals the dynamic nature of wheat genome evolution.</title>
        <authorList>
            <person name="Ling H."/>
            <person name="Ma B."/>
            <person name="Shi X."/>
            <person name="Liu H."/>
            <person name="Dong L."/>
            <person name="Sun H."/>
            <person name="Cao Y."/>
            <person name="Gao Q."/>
            <person name="Zheng S."/>
            <person name="Li Y."/>
            <person name="Yu Y."/>
            <person name="Du H."/>
            <person name="Qi M."/>
            <person name="Li Y."/>
            <person name="Yu H."/>
            <person name="Cui Y."/>
            <person name="Wang N."/>
            <person name="Chen C."/>
            <person name="Wu H."/>
            <person name="Zhao Y."/>
            <person name="Zhang J."/>
            <person name="Li Y."/>
            <person name="Zhou W."/>
            <person name="Zhang B."/>
            <person name="Hu W."/>
            <person name="Eijk M."/>
            <person name="Tang J."/>
            <person name="Witsenboer H."/>
            <person name="Zhao S."/>
            <person name="Li Z."/>
            <person name="Zhang A."/>
            <person name="Wang D."/>
            <person name="Liang C."/>
        </authorList>
    </citation>
    <scope>NUCLEOTIDE SEQUENCE [LARGE SCALE GENOMIC DNA]</scope>
    <source>
        <strain evidence="2">cv. G1812</strain>
    </source>
</reference>
<sequence length="71" mass="7568">MSTSGRPPPHEAHRLDPPAPNPDDIVPLTLPATLIACSPSISLMLISSLPSRSCVLYVPICSFYGEPDLLV</sequence>
<dbReference type="AlphaFoldDB" id="A0A8R7K0M5"/>
<organism evidence="2 3">
    <name type="scientific">Triticum urartu</name>
    <name type="common">Red wild einkorn</name>
    <name type="synonym">Crithodium urartu</name>
    <dbReference type="NCBI Taxonomy" id="4572"/>
    <lineage>
        <taxon>Eukaryota</taxon>
        <taxon>Viridiplantae</taxon>
        <taxon>Streptophyta</taxon>
        <taxon>Embryophyta</taxon>
        <taxon>Tracheophyta</taxon>
        <taxon>Spermatophyta</taxon>
        <taxon>Magnoliopsida</taxon>
        <taxon>Liliopsida</taxon>
        <taxon>Poales</taxon>
        <taxon>Poaceae</taxon>
        <taxon>BOP clade</taxon>
        <taxon>Pooideae</taxon>
        <taxon>Triticodae</taxon>
        <taxon>Triticeae</taxon>
        <taxon>Triticinae</taxon>
        <taxon>Triticum</taxon>
    </lineage>
</organism>
<keyword evidence="3" id="KW-1185">Reference proteome</keyword>
<proteinExistence type="predicted"/>
<dbReference type="Proteomes" id="UP000015106">
    <property type="component" value="Chromosome 1"/>
</dbReference>
<reference evidence="2" key="3">
    <citation type="submission" date="2022-06" db="UniProtKB">
        <authorList>
            <consortium name="EnsemblPlants"/>
        </authorList>
    </citation>
    <scope>IDENTIFICATION</scope>
</reference>
<name>A0A8R7K0M5_TRIUA</name>